<evidence type="ECO:0000313" key="3">
    <source>
        <dbReference type="Proteomes" id="UP000443582"/>
    </source>
</evidence>
<feature type="transmembrane region" description="Helical" evidence="1">
    <location>
        <begin position="5"/>
        <end position="20"/>
    </location>
</feature>
<feature type="transmembrane region" description="Helical" evidence="1">
    <location>
        <begin position="69"/>
        <end position="89"/>
    </location>
</feature>
<accession>A0ABY0IFG6</accession>
<gene>
    <name evidence="2" type="ORF">DAY19_08385</name>
</gene>
<name>A0ABY0IFG6_9BACT</name>
<dbReference type="EMBL" id="QDKL01000002">
    <property type="protein sequence ID" value="RZF21696.1"/>
    <property type="molecule type" value="Genomic_DNA"/>
</dbReference>
<comment type="caution">
    <text evidence="2">The sequence shown here is derived from an EMBL/GenBank/DDBJ whole genome shotgun (WGS) entry which is preliminary data.</text>
</comment>
<keyword evidence="1" id="KW-0812">Transmembrane</keyword>
<protein>
    <submittedName>
        <fullName evidence="2">Uncharacterized protein</fullName>
    </submittedName>
</protein>
<reference evidence="3" key="1">
    <citation type="journal article" date="2019" name="Int. J. Syst. Evol. Microbiol.">
        <title>Halobacteriovorax valvorus sp. nov., a novel prokaryotic predator isolated from coastal seawater of China.</title>
        <authorList>
            <person name="Chen M.-X."/>
        </authorList>
    </citation>
    <scope>NUCLEOTIDE SEQUENCE [LARGE SCALE GENOMIC DNA]</scope>
    <source>
        <strain evidence="3">BL9</strain>
    </source>
</reference>
<keyword evidence="3" id="KW-1185">Reference proteome</keyword>
<evidence type="ECO:0000256" key="1">
    <source>
        <dbReference type="SAM" id="Phobius"/>
    </source>
</evidence>
<dbReference type="RefSeq" id="WP_133296920.1">
    <property type="nucleotide sequence ID" value="NZ_QDKL01000002.1"/>
</dbReference>
<keyword evidence="1" id="KW-0472">Membrane</keyword>
<keyword evidence="1" id="KW-1133">Transmembrane helix</keyword>
<feature type="transmembrane region" description="Helical" evidence="1">
    <location>
        <begin position="101"/>
        <end position="122"/>
    </location>
</feature>
<sequence>MNLIYANAALFVFILIGYLFEKGSKKKRNIELLLKVQFFSFYFALFLSLPNLYFNLNIVKMTNLNLLDFSAAILVTLISLLGCFIVEFIDSNYSSLTDLSIIERANLIIIGVGLSISMFYLFNEIIPKKDEWSVLLFYMYIWITDLLISIKLSRTLR</sequence>
<evidence type="ECO:0000313" key="2">
    <source>
        <dbReference type="EMBL" id="RZF21696.1"/>
    </source>
</evidence>
<feature type="transmembrane region" description="Helical" evidence="1">
    <location>
        <begin position="32"/>
        <end position="49"/>
    </location>
</feature>
<proteinExistence type="predicted"/>
<dbReference type="Proteomes" id="UP000443582">
    <property type="component" value="Unassembled WGS sequence"/>
</dbReference>
<organism evidence="2 3">
    <name type="scientific">Halobacteriovorax vibrionivorans</name>
    <dbReference type="NCBI Taxonomy" id="2152716"/>
    <lineage>
        <taxon>Bacteria</taxon>
        <taxon>Pseudomonadati</taxon>
        <taxon>Bdellovibrionota</taxon>
        <taxon>Bacteriovoracia</taxon>
        <taxon>Bacteriovoracales</taxon>
        <taxon>Halobacteriovoraceae</taxon>
        <taxon>Halobacteriovorax</taxon>
    </lineage>
</organism>
<feature type="transmembrane region" description="Helical" evidence="1">
    <location>
        <begin position="134"/>
        <end position="152"/>
    </location>
</feature>